<protein>
    <submittedName>
        <fullName evidence="2">HlyD family efflux transporter periplasmic adaptor subunit</fullName>
    </submittedName>
</protein>
<evidence type="ECO:0000313" key="3">
    <source>
        <dbReference type="Proteomes" id="UP000671852"/>
    </source>
</evidence>
<gene>
    <name evidence="2" type="ORF">GJV85_05485</name>
</gene>
<keyword evidence="1" id="KW-0175">Coiled coil</keyword>
<name>A0A975AZX9_9BACT</name>
<evidence type="ECO:0000313" key="2">
    <source>
        <dbReference type="EMBL" id="QSZ41580.1"/>
    </source>
</evidence>
<dbReference type="EMBL" id="CP046072">
    <property type="protein sequence ID" value="QSZ41580.1"/>
    <property type="molecule type" value="Genomic_DNA"/>
</dbReference>
<feature type="coiled-coil region" evidence="1">
    <location>
        <begin position="138"/>
        <end position="165"/>
    </location>
</feature>
<reference evidence="2" key="2">
    <citation type="submission" date="2021-04" db="EMBL/GenBank/DDBJ databases">
        <title>Isolation and characterization of a novel species of the genus Sulfurimonas.</title>
        <authorList>
            <person name="Fukui M."/>
        </authorList>
    </citation>
    <scope>NUCLEOTIDE SEQUENCE</scope>
    <source>
        <strain evidence="2">H1576</strain>
    </source>
</reference>
<proteinExistence type="predicted"/>
<dbReference type="RefSeq" id="WP_207562863.1">
    <property type="nucleotide sequence ID" value="NZ_CP046072.1"/>
</dbReference>
<keyword evidence="3" id="KW-1185">Reference proteome</keyword>
<dbReference type="Proteomes" id="UP000671852">
    <property type="component" value="Chromosome"/>
</dbReference>
<reference evidence="2" key="1">
    <citation type="submission" date="2019-11" db="EMBL/GenBank/DDBJ databases">
        <authorList>
            <person name="Kojima H."/>
        </authorList>
    </citation>
    <scope>NUCLEOTIDE SEQUENCE</scope>
    <source>
        <strain evidence="2">H1576</strain>
    </source>
</reference>
<accession>A0A975AZX9</accession>
<organism evidence="2 3">
    <name type="scientific">Sulfurimonas aquatica</name>
    <dbReference type="NCBI Taxonomy" id="2672570"/>
    <lineage>
        <taxon>Bacteria</taxon>
        <taxon>Pseudomonadati</taxon>
        <taxon>Campylobacterota</taxon>
        <taxon>Epsilonproteobacteria</taxon>
        <taxon>Campylobacterales</taxon>
        <taxon>Sulfurimonadaceae</taxon>
        <taxon>Sulfurimonas</taxon>
    </lineage>
</organism>
<sequence length="265" mass="30200">MKLFILILLTTSALFSNVYYSKVEPYEIRNISSNVTGVVRSVKEHLLGKKLSSRTYIEIDSELDTEELNAIKNKIGYLKSTLNSNESILKNLDESLVRKRDNYAKVKELKIKSSVEKDREFYDLINSENSYLSTLKEINSLKIQISDLELRRAQLQRSIKDKNLVAQGYTLYSLNVKVGQVVTPSTPLATVVDTSKAILTIYLNQEDVLSARKTTIYIDGEKTDYKIDRLLSIADSKNISKYMAQIVVKSPRLFSKLVKVELKSK</sequence>
<dbReference type="AlphaFoldDB" id="A0A975AZX9"/>
<dbReference type="KEGG" id="saqt:GJV85_05485"/>
<evidence type="ECO:0000256" key="1">
    <source>
        <dbReference type="SAM" id="Coils"/>
    </source>
</evidence>